<evidence type="ECO:0000313" key="2">
    <source>
        <dbReference type="EMBL" id="GGR49476.1"/>
    </source>
</evidence>
<keyword evidence="3" id="KW-1185">Reference proteome</keyword>
<sequence>MGWGEGRGGGKPPKQWSYHQAGSSRPSMALSFSRAQVSQQY</sequence>
<reference evidence="2" key="1">
    <citation type="journal article" date="2014" name="Int. J. Syst. Evol. Microbiol.">
        <title>Complete genome sequence of Corynebacterium casei LMG S-19264T (=DSM 44701T), isolated from a smear-ripened cheese.</title>
        <authorList>
            <consortium name="US DOE Joint Genome Institute (JGI-PGF)"/>
            <person name="Walter F."/>
            <person name="Albersmeier A."/>
            <person name="Kalinowski J."/>
            <person name="Ruckert C."/>
        </authorList>
    </citation>
    <scope>NUCLEOTIDE SEQUENCE</scope>
    <source>
        <strain evidence="2">JCM 4346</strain>
    </source>
</reference>
<proteinExistence type="predicted"/>
<name>A0A918FKZ7_9ACTN</name>
<organism evidence="2 3">
    <name type="scientific">Streptomyces aurantiogriseus</name>
    <dbReference type="NCBI Taxonomy" id="66870"/>
    <lineage>
        <taxon>Bacteria</taxon>
        <taxon>Bacillati</taxon>
        <taxon>Actinomycetota</taxon>
        <taxon>Actinomycetes</taxon>
        <taxon>Kitasatosporales</taxon>
        <taxon>Streptomycetaceae</taxon>
        <taxon>Streptomyces</taxon>
    </lineage>
</organism>
<reference evidence="2" key="2">
    <citation type="submission" date="2020-09" db="EMBL/GenBank/DDBJ databases">
        <authorList>
            <person name="Sun Q."/>
            <person name="Ohkuma M."/>
        </authorList>
    </citation>
    <scope>NUCLEOTIDE SEQUENCE</scope>
    <source>
        <strain evidence="2">JCM 4346</strain>
    </source>
</reference>
<feature type="region of interest" description="Disordered" evidence="1">
    <location>
        <begin position="1"/>
        <end position="41"/>
    </location>
</feature>
<feature type="compositionally biased region" description="Gly residues" evidence="1">
    <location>
        <begin position="1"/>
        <end position="11"/>
    </location>
</feature>
<evidence type="ECO:0000313" key="3">
    <source>
        <dbReference type="Proteomes" id="UP000658320"/>
    </source>
</evidence>
<protein>
    <submittedName>
        <fullName evidence="2">Uncharacterized protein</fullName>
    </submittedName>
</protein>
<gene>
    <name evidence="2" type="ORF">GCM10010251_78000</name>
</gene>
<feature type="compositionally biased region" description="Polar residues" evidence="1">
    <location>
        <begin position="17"/>
        <end position="26"/>
    </location>
</feature>
<comment type="caution">
    <text evidence="2">The sequence shown here is derived from an EMBL/GenBank/DDBJ whole genome shotgun (WGS) entry which is preliminary data.</text>
</comment>
<evidence type="ECO:0000256" key="1">
    <source>
        <dbReference type="SAM" id="MobiDB-lite"/>
    </source>
</evidence>
<dbReference type="EMBL" id="BMSX01000025">
    <property type="protein sequence ID" value="GGR49476.1"/>
    <property type="molecule type" value="Genomic_DNA"/>
</dbReference>
<dbReference type="Proteomes" id="UP000658320">
    <property type="component" value="Unassembled WGS sequence"/>
</dbReference>
<dbReference type="AlphaFoldDB" id="A0A918FKZ7"/>
<accession>A0A918FKZ7</accession>